<evidence type="ECO:0000313" key="2">
    <source>
        <dbReference type="EMBL" id="KJF60881.1"/>
    </source>
</evidence>
<evidence type="ECO:0000313" key="3">
    <source>
        <dbReference type="Proteomes" id="UP000001261"/>
    </source>
</evidence>
<dbReference type="Proteomes" id="UP000001261">
    <property type="component" value="Unassembled WGS sequence"/>
</dbReference>
<feature type="region of interest" description="Disordered" evidence="1">
    <location>
        <begin position="103"/>
        <end position="149"/>
    </location>
</feature>
<reference evidence="3" key="1">
    <citation type="journal article" date="2009" name="Genome Res.">
        <title>Comparative genomic analyses of the human fungal pathogens Coccidioides and their relatives.</title>
        <authorList>
            <person name="Sharpton T.J."/>
            <person name="Stajich J.E."/>
            <person name="Rounsley S.D."/>
            <person name="Gardner M.J."/>
            <person name="Wortman J.R."/>
            <person name="Jordar V.S."/>
            <person name="Maiti R."/>
            <person name="Kodira C.D."/>
            <person name="Neafsey D.E."/>
            <person name="Zeng Q."/>
            <person name="Hung C.-Y."/>
            <person name="McMahan C."/>
            <person name="Muszewska A."/>
            <person name="Grynberg M."/>
            <person name="Mandel M.A."/>
            <person name="Kellner E.M."/>
            <person name="Barker B.M."/>
            <person name="Galgiani J.N."/>
            <person name="Orbach M.J."/>
            <person name="Kirkland T.N."/>
            <person name="Cole G.T."/>
            <person name="Henn M.R."/>
            <person name="Birren B.W."/>
            <person name="Taylor J.W."/>
        </authorList>
    </citation>
    <scope>NUCLEOTIDE SEQUENCE [LARGE SCALE GENOMIC DNA]</scope>
    <source>
        <strain evidence="3">RS</strain>
    </source>
</reference>
<dbReference type="GeneID" id="24163975"/>
<dbReference type="AlphaFoldDB" id="A0A0D8JVC1"/>
<dbReference type="KEGG" id="cim:CIMG_12030"/>
<dbReference type="RefSeq" id="XP_012213966.1">
    <property type="nucleotide sequence ID" value="XM_012358543.1"/>
</dbReference>
<keyword evidence="3" id="KW-1185">Reference proteome</keyword>
<reference evidence="3" key="2">
    <citation type="journal article" date="2010" name="Genome Res.">
        <title>Population genomic sequencing of Coccidioides fungi reveals recent hybridization and transposon control.</title>
        <authorList>
            <person name="Neafsey D.E."/>
            <person name="Barker B.M."/>
            <person name="Sharpton T.J."/>
            <person name="Stajich J.E."/>
            <person name="Park D.J."/>
            <person name="Whiston E."/>
            <person name="Hung C.-Y."/>
            <person name="McMahan C."/>
            <person name="White J."/>
            <person name="Sykes S."/>
            <person name="Heiman D."/>
            <person name="Young S."/>
            <person name="Zeng Q."/>
            <person name="Abouelleil A."/>
            <person name="Aftuck L."/>
            <person name="Bessette D."/>
            <person name="Brown A."/>
            <person name="FitzGerald M."/>
            <person name="Lui A."/>
            <person name="Macdonald J.P."/>
            <person name="Priest M."/>
            <person name="Orbach M.J."/>
            <person name="Galgiani J.N."/>
            <person name="Kirkland T.N."/>
            <person name="Cole G.T."/>
            <person name="Birren B.W."/>
            <person name="Henn M.R."/>
            <person name="Taylor J.W."/>
            <person name="Rounsley S.D."/>
        </authorList>
    </citation>
    <scope>GENOME REANNOTATION</scope>
    <source>
        <strain evidence="3">RS</strain>
    </source>
</reference>
<evidence type="ECO:0000256" key="1">
    <source>
        <dbReference type="SAM" id="MobiDB-lite"/>
    </source>
</evidence>
<feature type="compositionally biased region" description="Basic and acidic residues" evidence="1">
    <location>
        <begin position="107"/>
        <end position="121"/>
    </location>
</feature>
<organism evidence="2 3">
    <name type="scientific">Coccidioides immitis (strain RS)</name>
    <name type="common">Valley fever fungus</name>
    <dbReference type="NCBI Taxonomy" id="246410"/>
    <lineage>
        <taxon>Eukaryota</taxon>
        <taxon>Fungi</taxon>
        <taxon>Dikarya</taxon>
        <taxon>Ascomycota</taxon>
        <taxon>Pezizomycotina</taxon>
        <taxon>Eurotiomycetes</taxon>
        <taxon>Eurotiomycetidae</taxon>
        <taxon>Onygenales</taxon>
        <taxon>Onygenaceae</taxon>
        <taxon>Coccidioides</taxon>
    </lineage>
</organism>
<proteinExistence type="predicted"/>
<dbReference type="InParanoid" id="A0A0D8JVC1"/>
<dbReference type="VEuPathDB" id="FungiDB:CIMG_12030"/>
<sequence>MCAFTKMDGMNGAVIVVNLLVRKGLPGAPGFCAAFHHLLPRPVGQGCSNSVPVSFIELLSVPEERRARYPPTPLPQVVTFDADAERLLREVTTTAASFIDLLTSRPHPFDPPHRPYGRQEARASSSATPHTGPRPEPVPAAQPAIPRLP</sequence>
<accession>A0A0D8JVC1</accession>
<gene>
    <name evidence="2" type="ORF">CIMG_12030</name>
</gene>
<name>A0A0D8JVC1_COCIM</name>
<dbReference type="EMBL" id="GG704913">
    <property type="protein sequence ID" value="KJF60881.1"/>
    <property type="molecule type" value="Genomic_DNA"/>
</dbReference>
<feature type="compositionally biased region" description="Pro residues" evidence="1">
    <location>
        <begin position="132"/>
        <end position="149"/>
    </location>
</feature>
<protein>
    <submittedName>
        <fullName evidence="2">Uncharacterized protein</fullName>
    </submittedName>
</protein>